<dbReference type="AlphaFoldDB" id="X1CPE6"/>
<sequence>MEGPHLHITGPATWLESGAEDDGWIFEVNPRWYRRVPEIFEVIAYDLTHVGVAPTKPALTWWGAAHGRALKLEPRVLARIRAIEEGSHAVCPECNGTNTHMVMATPDDLEAWGIVDRSRHPGRVRTLVQKQICDDCGSSDRVPEP</sequence>
<comment type="caution">
    <text evidence="1">The sequence shown here is derived from an EMBL/GenBank/DDBJ whole genome shotgun (WGS) entry which is preliminary data.</text>
</comment>
<protein>
    <submittedName>
        <fullName evidence="1">Uncharacterized protein</fullName>
    </submittedName>
</protein>
<name>X1CPE6_9ZZZZ</name>
<feature type="non-terminal residue" evidence="1">
    <location>
        <position position="145"/>
    </location>
</feature>
<organism evidence="1">
    <name type="scientific">marine sediment metagenome</name>
    <dbReference type="NCBI Taxonomy" id="412755"/>
    <lineage>
        <taxon>unclassified sequences</taxon>
        <taxon>metagenomes</taxon>
        <taxon>ecological metagenomes</taxon>
    </lineage>
</organism>
<dbReference type="EMBL" id="BART01028915">
    <property type="protein sequence ID" value="GAG94837.1"/>
    <property type="molecule type" value="Genomic_DNA"/>
</dbReference>
<evidence type="ECO:0000313" key="1">
    <source>
        <dbReference type="EMBL" id="GAG94837.1"/>
    </source>
</evidence>
<reference evidence="1" key="1">
    <citation type="journal article" date="2014" name="Front. Microbiol.">
        <title>High frequency of phylogenetically diverse reductive dehalogenase-homologous genes in deep subseafloor sedimentary metagenomes.</title>
        <authorList>
            <person name="Kawai M."/>
            <person name="Futagami T."/>
            <person name="Toyoda A."/>
            <person name="Takaki Y."/>
            <person name="Nishi S."/>
            <person name="Hori S."/>
            <person name="Arai W."/>
            <person name="Tsubouchi T."/>
            <person name="Morono Y."/>
            <person name="Uchiyama I."/>
            <person name="Ito T."/>
            <person name="Fujiyama A."/>
            <person name="Inagaki F."/>
            <person name="Takami H."/>
        </authorList>
    </citation>
    <scope>NUCLEOTIDE SEQUENCE</scope>
    <source>
        <strain evidence="1">Expedition CK06-06</strain>
    </source>
</reference>
<gene>
    <name evidence="1" type="ORF">S01H4_50863</name>
</gene>
<accession>X1CPE6</accession>
<proteinExistence type="predicted"/>